<dbReference type="EMBL" id="CP144746">
    <property type="protein sequence ID" value="WVZ59053.1"/>
    <property type="molecule type" value="Genomic_DNA"/>
</dbReference>
<dbReference type="PANTHER" id="PTHR35986">
    <property type="entry name" value="EXPRESSED PROTEIN"/>
    <property type="match status" value="1"/>
</dbReference>
<feature type="region of interest" description="Disordered" evidence="1">
    <location>
        <begin position="146"/>
        <end position="191"/>
    </location>
</feature>
<name>A0AAQ3WES0_PASNO</name>
<dbReference type="Proteomes" id="UP001341281">
    <property type="component" value="Chromosome 02"/>
</dbReference>
<reference evidence="2 3" key="1">
    <citation type="submission" date="2024-02" db="EMBL/GenBank/DDBJ databases">
        <title>High-quality chromosome-scale genome assembly of Pensacola bahiagrass (Paspalum notatum Flugge var. saurae).</title>
        <authorList>
            <person name="Vega J.M."/>
            <person name="Podio M."/>
            <person name="Orjuela J."/>
            <person name="Siena L.A."/>
            <person name="Pessino S.C."/>
            <person name="Combes M.C."/>
            <person name="Mariac C."/>
            <person name="Albertini E."/>
            <person name="Pupilli F."/>
            <person name="Ortiz J.P.A."/>
            <person name="Leblanc O."/>
        </authorList>
    </citation>
    <scope>NUCLEOTIDE SEQUENCE [LARGE SCALE GENOMIC DNA]</scope>
    <source>
        <strain evidence="2">R1</strain>
        <tissue evidence="2">Leaf</tissue>
    </source>
</reference>
<evidence type="ECO:0000313" key="3">
    <source>
        <dbReference type="Proteomes" id="UP001341281"/>
    </source>
</evidence>
<keyword evidence="3" id="KW-1185">Reference proteome</keyword>
<sequence>MEDHSAGRPLRFCLTEGDKLLRLPPTPRFVKFLMATGNLKAIGDGIDALYNNVVILNQHSEDVYLANLVRKHFFAERLFDELHQDQPLFRWHPRRSYTDTAFVERMKEIQATNSDDEARLISTETIANTRPVGSLMVEDPMACILGSPGGNMETSKPPEKNSTVLKRSELRARRRRHRHHRRHADDKFAAS</sequence>
<evidence type="ECO:0000313" key="2">
    <source>
        <dbReference type="EMBL" id="WVZ59053.1"/>
    </source>
</evidence>
<dbReference type="AlphaFoldDB" id="A0AAQ3WES0"/>
<protein>
    <submittedName>
        <fullName evidence="2">Uncharacterized protein</fullName>
    </submittedName>
</protein>
<proteinExistence type="predicted"/>
<evidence type="ECO:0000256" key="1">
    <source>
        <dbReference type="SAM" id="MobiDB-lite"/>
    </source>
</evidence>
<gene>
    <name evidence="2" type="ORF">U9M48_009257</name>
</gene>
<organism evidence="2 3">
    <name type="scientific">Paspalum notatum var. saurae</name>
    <dbReference type="NCBI Taxonomy" id="547442"/>
    <lineage>
        <taxon>Eukaryota</taxon>
        <taxon>Viridiplantae</taxon>
        <taxon>Streptophyta</taxon>
        <taxon>Embryophyta</taxon>
        <taxon>Tracheophyta</taxon>
        <taxon>Spermatophyta</taxon>
        <taxon>Magnoliopsida</taxon>
        <taxon>Liliopsida</taxon>
        <taxon>Poales</taxon>
        <taxon>Poaceae</taxon>
        <taxon>PACMAD clade</taxon>
        <taxon>Panicoideae</taxon>
        <taxon>Andropogonodae</taxon>
        <taxon>Paspaleae</taxon>
        <taxon>Paspalinae</taxon>
        <taxon>Paspalum</taxon>
    </lineage>
</organism>
<dbReference type="PANTHER" id="PTHR35986:SF1">
    <property type="entry name" value="OS10G0430800 PROTEIN"/>
    <property type="match status" value="1"/>
</dbReference>
<accession>A0AAQ3WES0</accession>
<feature type="compositionally biased region" description="Basic residues" evidence="1">
    <location>
        <begin position="172"/>
        <end position="182"/>
    </location>
</feature>